<dbReference type="OrthoDB" id="5389988at2"/>
<proteinExistence type="predicted"/>
<reference evidence="1 2" key="1">
    <citation type="submission" date="2016-09" db="EMBL/GenBank/DDBJ databases">
        <authorList>
            <person name="Capua I."/>
            <person name="De Benedictis P."/>
            <person name="Joannis T."/>
            <person name="Lombin L.H."/>
            <person name="Cattoli G."/>
        </authorList>
    </citation>
    <scope>NUCLEOTIDE SEQUENCE [LARGE SCALE GENOMIC DNA]</scope>
    <source>
        <strain evidence="1 2">LMG 25899</strain>
    </source>
</reference>
<dbReference type="STRING" id="762845.BCR26_16540"/>
<dbReference type="Proteomes" id="UP000095256">
    <property type="component" value="Unassembled WGS sequence"/>
</dbReference>
<comment type="caution">
    <text evidence="1">The sequence shown here is derived from an EMBL/GenBank/DDBJ whole genome shotgun (WGS) entry which is preliminary data.</text>
</comment>
<keyword evidence="2" id="KW-1185">Reference proteome</keyword>
<name>A0A1E5KU75_9ENTE</name>
<evidence type="ECO:0000313" key="1">
    <source>
        <dbReference type="EMBL" id="OEH81413.1"/>
    </source>
</evidence>
<dbReference type="InterPro" id="IPR010144">
    <property type="entry name" value="CRISPR-assoc_prot_Csd1-typ"/>
</dbReference>
<sequence length="640" mass="73420">MSWLKDLYDTYEENKDLAGKIQRTNYGKEIVLLPIAHAYQNAQIEVLVTPEGEFHSAKVIPKEEAPTVIPVSIPSAGRSGTTSAPHGMHDNLVYVAGDFEEFGGTYKKSKEGVPSYKMYINNLNTWCESEFAHPDVKSVLAYLKKARMIEDLINEQIMVEKDHQLIPKWSKELEEELGEKPLLFSVLVGEQTTAFIRFSIYETGKGSRPLWGDLDVIESFIKFYTQQLSDASLDYVTGEELPLTENHPSKVRYGGDMAKIISGNDSTNFTYRGRFTDKNQVASISYEASQKGHNALKWLIGKQAFILDGRVFLTWGKKETEMPSPEGSSVNFLDLDSLFATDEEAEALLTPDTTHQAFSELFTKALNGYSIKLTYHEPIHIMILDAATPGRMGILYYRSIEKELYFERLKQWHQTCFWRHTYGSKDKKRYTFWGAPSLRDIAEAAYGMRASDTLVKNTIQELYPCVVDNKPIPLNLVRSLLQRASNPVSMEKWEWEKTLSIACAVMKKHFNYKKEEKSVALDKNETDRNYLFGRMLAVADILEERALYKAGINRSTNAIRYMNAFSNHPLKTWKIIQENLIPYQARLRGKGSYYQKLFDEIGNSFIPEDYTDKALNGKYLLGYYSQRHDLKQKQEEKTEE</sequence>
<dbReference type="CDD" id="cd09757">
    <property type="entry name" value="Cas8c_I-C"/>
    <property type="match status" value="1"/>
</dbReference>
<protein>
    <submittedName>
        <fullName evidence="1">Type I-C CRISPR-associated protein Cas8c/Csd1</fullName>
    </submittedName>
</protein>
<accession>A0A1E5KU75</accession>
<gene>
    <name evidence="1" type="ORF">BCR26_16540</name>
</gene>
<evidence type="ECO:0000313" key="2">
    <source>
        <dbReference type="Proteomes" id="UP000095256"/>
    </source>
</evidence>
<dbReference type="NCBIfam" id="TIGR01863">
    <property type="entry name" value="cas_Csd1"/>
    <property type="match status" value="1"/>
</dbReference>
<dbReference type="EMBL" id="MIEK01000046">
    <property type="protein sequence ID" value="OEH81413.1"/>
    <property type="molecule type" value="Genomic_DNA"/>
</dbReference>
<dbReference type="RefSeq" id="WP_069699613.1">
    <property type="nucleotide sequence ID" value="NZ_JAGGMA010000052.1"/>
</dbReference>
<organism evidence="1 2">
    <name type="scientific">Enterococcus rivorum</name>
    <dbReference type="NCBI Taxonomy" id="762845"/>
    <lineage>
        <taxon>Bacteria</taxon>
        <taxon>Bacillati</taxon>
        <taxon>Bacillota</taxon>
        <taxon>Bacilli</taxon>
        <taxon>Lactobacillales</taxon>
        <taxon>Enterococcaceae</taxon>
        <taxon>Enterococcus</taxon>
    </lineage>
</organism>
<dbReference type="AlphaFoldDB" id="A0A1E5KU75"/>
<dbReference type="Pfam" id="PF09709">
    <property type="entry name" value="Cas_Csd1"/>
    <property type="match status" value="1"/>
</dbReference>